<dbReference type="Proteomes" id="UP001295423">
    <property type="component" value="Unassembled WGS sequence"/>
</dbReference>
<dbReference type="EMBL" id="CAKOGP040001758">
    <property type="protein sequence ID" value="CAJ1948939.1"/>
    <property type="molecule type" value="Genomic_DNA"/>
</dbReference>
<dbReference type="InterPro" id="IPR001810">
    <property type="entry name" value="F-box_dom"/>
</dbReference>
<feature type="domain" description="F-box" evidence="1">
    <location>
        <begin position="27"/>
        <end position="58"/>
    </location>
</feature>
<accession>A0AAD2FQ08</accession>
<protein>
    <recommendedName>
        <fullName evidence="1">F-box domain-containing protein</fullName>
    </recommendedName>
</protein>
<sequence>MGKRFNKIKNCFRLKKRAVSSCDKEVSFDYRALPTDMKRAIIDFLPTDDIISLTQTCKGMADELGLSRSTQPVQKRTSPQSISVMSFGNMINPLSTVAAILPTEPERIQSISFQCDWVDQGMGKQKGKLFVVAQKKSLLYGKNSKRYQTVPFEQGRVVCEPSNAGHIMSNVVATFHPKPDEFYQIWCFVGDCYGNMLHFQNMRFHVLRYGEKASPCPMLRYRFSYQEDDETHMKRMSIRWMDYMFFKGALLEQ</sequence>
<evidence type="ECO:0000313" key="3">
    <source>
        <dbReference type="Proteomes" id="UP001295423"/>
    </source>
</evidence>
<dbReference type="AlphaFoldDB" id="A0AAD2FQ08"/>
<evidence type="ECO:0000313" key="2">
    <source>
        <dbReference type="EMBL" id="CAJ1948939.1"/>
    </source>
</evidence>
<evidence type="ECO:0000259" key="1">
    <source>
        <dbReference type="PROSITE" id="PS50181"/>
    </source>
</evidence>
<dbReference type="PROSITE" id="PS50181">
    <property type="entry name" value="FBOX"/>
    <property type="match status" value="1"/>
</dbReference>
<proteinExistence type="predicted"/>
<comment type="caution">
    <text evidence="2">The sequence shown here is derived from an EMBL/GenBank/DDBJ whole genome shotgun (WGS) entry which is preliminary data.</text>
</comment>
<organism evidence="2 3">
    <name type="scientific">Cylindrotheca closterium</name>
    <dbReference type="NCBI Taxonomy" id="2856"/>
    <lineage>
        <taxon>Eukaryota</taxon>
        <taxon>Sar</taxon>
        <taxon>Stramenopiles</taxon>
        <taxon>Ochrophyta</taxon>
        <taxon>Bacillariophyta</taxon>
        <taxon>Bacillariophyceae</taxon>
        <taxon>Bacillariophycidae</taxon>
        <taxon>Bacillariales</taxon>
        <taxon>Bacillariaceae</taxon>
        <taxon>Cylindrotheca</taxon>
    </lineage>
</organism>
<reference evidence="2" key="1">
    <citation type="submission" date="2023-08" db="EMBL/GenBank/DDBJ databases">
        <authorList>
            <person name="Audoor S."/>
            <person name="Bilcke G."/>
        </authorList>
    </citation>
    <scope>NUCLEOTIDE SEQUENCE</scope>
</reference>
<keyword evidence="3" id="KW-1185">Reference proteome</keyword>
<gene>
    <name evidence="2" type="ORF">CYCCA115_LOCUS11845</name>
</gene>
<name>A0AAD2FQ08_9STRA</name>